<dbReference type="InterPro" id="IPR052404">
    <property type="entry name" value="SPP1-like_terminase"/>
</dbReference>
<organism evidence="4">
    <name type="scientific">Siphoviridae sp. ctX926</name>
    <dbReference type="NCBI Taxonomy" id="2826366"/>
    <lineage>
        <taxon>Viruses</taxon>
        <taxon>Duplodnaviria</taxon>
        <taxon>Heunggongvirae</taxon>
        <taxon>Uroviricota</taxon>
        <taxon>Caudoviricetes</taxon>
    </lineage>
</organism>
<feature type="coiled-coil region" evidence="3">
    <location>
        <begin position="108"/>
        <end position="135"/>
    </location>
</feature>
<evidence type="ECO:0000256" key="1">
    <source>
        <dbReference type="ARBA" id="ARBA00022612"/>
    </source>
</evidence>
<sequence>MKLTPKQKAFADEYLICGNAAEAARKAGYSEKTATVIGSENLSKPNILEYIAERQKQIEDSRIANIKEVLEFYSSVLRGEIKDQFDMDASLSDRLAAGRELMKRYEKADEQEARVRLLNAQVDKLTGNNQEIEDLEDIEGEIYGGKD</sequence>
<keyword evidence="3" id="KW-0175">Coiled coil</keyword>
<dbReference type="PANTHER" id="PTHR41328:SF2">
    <property type="entry name" value="TERMINASE SMALL SUBUNIT"/>
    <property type="match status" value="1"/>
</dbReference>
<keyword evidence="1" id="KW-1188">Viral release from host cell</keyword>
<protein>
    <submittedName>
        <fullName evidence="4">Terminase small subunit</fullName>
    </submittedName>
</protein>
<name>A0A8S5M0V1_9CAUD</name>
<proteinExistence type="predicted"/>
<evidence type="ECO:0000256" key="2">
    <source>
        <dbReference type="ARBA" id="ARBA00023219"/>
    </source>
</evidence>
<dbReference type="Pfam" id="PF03592">
    <property type="entry name" value="Terminase_2"/>
    <property type="match status" value="1"/>
</dbReference>
<reference evidence="4" key="1">
    <citation type="journal article" date="2021" name="Proc. Natl. Acad. Sci. U.S.A.">
        <title>A Catalog of Tens of Thousands of Viruses from Human Metagenomes Reveals Hidden Associations with Chronic Diseases.</title>
        <authorList>
            <person name="Tisza M.J."/>
            <person name="Buck C.B."/>
        </authorList>
    </citation>
    <scope>NUCLEOTIDE SEQUENCE</scope>
    <source>
        <strain evidence="4">CtX926</strain>
    </source>
</reference>
<evidence type="ECO:0000256" key="3">
    <source>
        <dbReference type="SAM" id="Coils"/>
    </source>
</evidence>
<accession>A0A8S5M0V1</accession>
<evidence type="ECO:0000313" key="4">
    <source>
        <dbReference type="EMBL" id="DAD75933.1"/>
    </source>
</evidence>
<dbReference type="Gene3D" id="1.10.10.1400">
    <property type="entry name" value="Terminase, small subunit, N-terminal DNA-binding domain, HTH motif"/>
    <property type="match status" value="1"/>
</dbReference>
<dbReference type="InterPro" id="IPR005335">
    <property type="entry name" value="Terminase_ssu"/>
</dbReference>
<dbReference type="PANTHER" id="PTHR41328">
    <property type="entry name" value="TERMINASE SMALL SUBUNIT-RELATED"/>
    <property type="match status" value="1"/>
</dbReference>
<dbReference type="InterPro" id="IPR038713">
    <property type="entry name" value="Terminase_Gp1_N_sf"/>
</dbReference>
<dbReference type="EMBL" id="BK014793">
    <property type="protein sequence ID" value="DAD75933.1"/>
    <property type="molecule type" value="Genomic_DNA"/>
</dbReference>
<dbReference type="GO" id="GO:0051276">
    <property type="term" value="P:chromosome organization"/>
    <property type="evidence" value="ECO:0007669"/>
    <property type="project" value="InterPro"/>
</dbReference>
<keyword evidence="2" id="KW-0231">Viral genome packaging</keyword>
<dbReference type="Gene3D" id="6.10.140.2160">
    <property type="match status" value="1"/>
</dbReference>